<sequence>MQGKENRSIVNNEETQVKECIETISNLLNDMKGNINFSEEVASRGGNEVSNFISTFEDLLNHTKFIENISSEINAVASRTNLLALNASIEAARAGDAGRGFSVVADEVKKLSIGTKELVVSMNDTLKKIYSLTKEANDEIEKLKNRVNNIQQARSNFSKVNNEVDIIVAKFDELKRITN</sequence>
<protein>
    <submittedName>
        <fullName evidence="6">Chemotaxis protein</fullName>
    </submittedName>
</protein>
<evidence type="ECO:0000256" key="3">
    <source>
        <dbReference type="PROSITE-ProRule" id="PRU00284"/>
    </source>
</evidence>
<dbReference type="Proteomes" id="UP000265930">
    <property type="component" value="Unassembled WGS sequence"/>
</dbReference>
<feature type="domain" description="Methyl-accepting transducer" evidence="5">
    <location>
        <begin position="16"/>
        <end position="179"/>
    </location>
</feature>
<dbReference type="SUPFAM" id="SSF58104">
    <property type="entry name" value="Methyl-accepting chemotaxis protein (MCP) signaling domain"/>
    <property type="match status" value="1"/>
</dbReference>
<dbReference type="PANTHER" id="PTHR32089:SF112">
    <property type="entry name" value="LYSOZYME-LIKE PROTEIN-RELATED"/>
    <property type="match status" value="1"/>
</dbReference>
<gene>
    <name evidence="6" type="ORF">D2A34_21260</name>
</gene>
<dbReference type="Gene3D" id="1.10.287.950">
    <property type="entry name" value="Methyl-accepting chemotaxis protein"/>
    <property type="match status" value="1"/>
</dbReference>
<keyword evidence="4" id="KW-0175">Coiled coil</keyword>
<dbReference type="InterPro" id="IPR004090">
    <property type="entry name" value="Chemotax_Me-accpt_rcpt"/>
</dbReference>
<evidence type="ECO:0000259" key="5">
    <source>
        <dbReference type="PROSITE" id="PS50111"/>
    </source>
</evidence>
<dbReference type="PRINTS" id="PR00260">
    <property type="entry name" value="CHEMTRNSDUCR"/>
</dbReference>
<organism evidence="6 7">
    <name type="scientific">Clostridium chromiireducens</name>
    <dbReference type="NCBI Taxonomy" id="225345"/>
    <lineage>
        <taxon>Bacteria</taxon>
        <taxon>Bacillati</taxon>
        <taxon>Bacillota</taxon>
        <taxon>Clostridia</taxon>
        <taxon>Eubacteriales</taxon>
        <taxon>Clostridiaceae</taxon>
        <taxon>Clostridium</taxon>
    </lineage>
</organism>
<dbReference type="GO" id="GO:0007165">
    <property type="term" value="P:signal transduction"/>
    <property type="evidence" value="ECO:0007669"/>
    <property type="project" value="UniProtKB-KW"/>
</dbReference>
<proteinExistence type="inferred from homology"/>
<dbReference type="PANTHER" id="PTHR32089">
    <property type="entry name" value="METHYL-ACCEPTING CHEMOTAXIS PROTEIN MCPB"/>
    <property type="match status" value="1"/>
</dbReference>
<dbReference type="PROSITE" id="PS50111">
    <property type="entry name" value="CHEMOTAXIS_TRANSDUC_2"/>
    <property type="match status" value="1"/>
</dbReference>
<evidence type="ECO:0000313" key="6">
    <source>
        <dbReference type="EMBL" id="RII32750.1"/>
    </source>
</evidence>
<evidence type="ECO:0000256" key="4">
    <source>
        <dbReference type="SAM" id="Coils"/>
    </source>
</evidence>
<dbReference type="GO" id="GO:0004888">
    <property type="term" value="F:transmembrane signaling receptor activity"/>
    <property type="evidence" value="ECO:0007669"/>
    <property type="project" value="InterPro"/>
</dbReference>
<dbReference type="EMBL" id="QXDJ01000006">
    <property type="protein sequence ID" value="RII32750.1"/>
    <property type="molecule type" value="Genomic_DNA"/>
</dbReference>
<dbReference type="Pfam" id="PF00015">
    <property type="entry name" value="MCPsignal"/>
    <property type="match status" value="1"/>
</dbReference>
<evidence type="ECO:0000256" key="2">
    <source>
        <dbReference type="ARBA" id="ARBA00029447"/>
    </source>
</evidence>
<keyword evidence="1 3" id="KW-0807">Transducer</keyword>
<dbReference type="GO" id="GO:0006935">
    <property type="term" value="P:chemotaxis"/>
    <property type="evidence" value="ECO:0007669"/>
    <property type="project" value="InterPro"/>
</dbReference>
<comment type="caution">
    <text evidence="6">The sequence shown here is derived from an EMBL/GenBank/DDBJ whole genome shotgun (WGS) entry which is preliminary data.</text>
</comment>
<reference evidence="6 7" key="1">
    <citation type="submission" date="2018-08" db="EMBL/GenBank/DDBJ databases">
        <title>Genome of Clostridium chromiireducens C1, DSM12136.</title>
        <authorList>
            <person name="Xing M."/>
            <person name="Wei Y."/>
            <person name="Ang E.L."/>
            <person name="Zhao H."/>
            <person name="Zhang Y."/>
        </authorList>
    </citation>
    <scope>NUCLEOTIDE SEQUENCE [LARGE SCALE GENOMIC DNA]</scope>
    <source>
        <strain evidence="6 7">C1</strain>
    </source>
</reference>
<feature type="coiled-coil region" evidence="4">
    <location>
        <begin position="126"/>
        <end position="160"/>
    </location>
</feature>
<comment type="similarity">
    <text evidence="2">Belongs to the methyl-accepting chemotaxis (MCP) protein family.</text>
</comment>
<evidence type="ECO:0000313" key="7">
    <source>
        <dbReference type="Proteomes" id="UP000265930"/>
    </source>
</evidence>
<name>A0A399III0_9CLOT</name>
<dbReference type="AlphaFoldDB" id="A0A399III0"/>
<dbReference type="RefSeq" id="WP_119367866.1">
    <property type="nucleotide sequence ID" value="NZ_QXDJ01000006.1"/>
</dbReference>
<dbReference type="GO" id="GO:0016020">
    <property type="term" value="C:membrane"/>
    <property type="evidence" value="ECO:0007669"/>
    <property type="project" value="InterPro"/>
</dbReference>
<accession>A0A399III0</accession>
<dbReference type="InterPro" id="IPR004089">
    <property type="entry name" value="MCPsignal_dom"/>
</dbReference>
<dbReference type="SMART" id="SM00283">
    <property type="entry name" value="MA"/>
    <property type="match status" value="1"/>
</dbReference>
<evidence type="ECO:0000256" key="1">
    <source>
        <dbReference type="ARBA" id="ARBA00023224"/>
    </source>
</evidence>